<reference evidence="2" key="1">
    <citation type="submission" date="2025-08" db="UniProtKB">
        <authorList>
            <consortium name="Ensembl"/>
        </authorList>
    </citation>
    <scope>IDENTIFICATION</scope>
</reference>
<name>A0A8C5U6S6_9PASS</name>
<feature type="signal peptide" evidence="1">
    <location>
        <begin position="1"/>
        <end position="20"/>
    </location>
</feature>
<dbReference type="OrthoDB" id="9319231at2759"/>
<sequence length="143" mass="16159">MNASMLSYILFSCLLLSVQAERCRVREIIPSIKRLLDDSSVSCPCSETDNTKCILGFSNASFVEQPGHELACFVDGTKHLQKNSKSSNPVITRLHRTLQTLLDRKLCEKLARGDQCQYKTKGNVQEFLNKIRTTFQAINKFNA</sequence>
<protein>
    <recommendedName>
        <fullName evidence="4">Interleukin-9</fullName>
    </recommendedName>
</protein>
<feature type="chain" id="PRO_5034265849" description="Interleukin-9" evidence="1">
    <location>
        <begin position="21"/>
        <end position="143"/>
    </location>
</feature>
<dbReference type="GO" id="GO:0005615">
    <property type="term" value="C:extracellular space"/>
    <property type="evidence" value="ECO:0007669"/>
    <property type="project" value="TreeGrafter"/>
</dbReference>
<evidence type="ECO:0000256" key="1">
    <source>
        <dbReference type="SAM" id="SignalP"/>
    </source>
</evidence>
<dbReference type="PANTHER" id="PTHR16926">
    <property type="entry name" value="INTERLEUKIN 9"/>
    <property type="match status" value="1"/>
</dbReference>
<accession>A0A8C5U6S6</accession>
<keyword evidence="3" id="KW-1185">Reference proteome</keyword>
<proteinExistence type="predicted"/>
<evidence type="ECO:0000313" key="2">
    <source>
        <dbReference type="Ensembl" id="ENSMCSP00000018365.1"/>
    </source>
</evidence>
<keyword evidence="1" id="KW-0732">Signal</keyword>
<dbReference type="PANTHER" id="PTHR16926:SF1">
    <property type="entry name" value="INTERLEUKIN-9"/>
    <property type="match status" value="1"/>
</dbReference>
<dbReference type="Proteomes" id="UP000694560">
    <property type="component" value="Unplaced"/>
</dbReference>
<dbReference type="Ensembl" id="ENSMCST00000018826.1">
    <property type="protein sequence ID" value="ENSMCSP00000018365.1"/>
    <property type="gene ID" value="ENSMCSG00000012889.1"/>
</dbReference>
<dbReference type="AlphaFoldDB" id="A0A8C5U6S6"/>
<evidence type="ECO:0000313" key="3">
    <source>
        <dbReference type="Proteomes" id="UP000694560"/>
    </source>
</evidence>
<dbReference type="GO" id="GO:0005125">
    <property type="term" value="F:cytokine activity"/>
    <property type="evidence" value="ECO:0007669"/>
    <property type="project" value="TreeGrafter"/>
</dbReference>
<dbReference type="GO" id="GO:0005140">
    <property type="term" value="F:interleukin-9 receptor binding"/>
    <property type="evidence" value="ECO:0007669"/>
    <property type="project" value="TreeGrafter"/>
</dbReference>
<dbReference type="InterPro" id="IPR020447">
    <property type="entry name" value="IL-9"/>
</dbReference>
<evidence type="ECO:0008006" key="4">
    <source>
        <dbReference type="Google" id="ProtNLM"/>
    </source>
</evidence>
<reference evidence="2" key="2">
    <citation type="submission" date="2025-09" db="UniProtKB">
        <authorList>
            <consortium name="Ensembl"/>
        </authorList>
    </citation>
    <scope>IDENTIFICATION</scope>
</reference>
<organism evidence="2 3">
    <name type="scientific">Malurus cyaneus samueli</name>
    <dbReference type="NCBI Taxonomy" id="2593467"/>
    <lineage>
        <taxon>Eukaryota</taxon>
        <taxon>Metazoa</taxon>
        <taxon>Chordata</taxon>
        <taxon>Craniata</taxon>
        <taxon>Vertebrata</taxon>
        <taxon>Euteleostomi</taxon>
        <taxon>Archelosauria</taxon>
        <taxon>Archosauria</taxon>
        <taxon>Dinosauria</taxon>
        <taxon>Saurischia</taxon>
        <taxon>Theropoda</taxon>
        <taxon>Coelurosauria</taxon>
        <taxon>Aves</taxon>
        <taxon>Neognathae</taxon>
        <taxon>Neoaves</taxon>
        <taxon>Telluraves</taxon>
        <taxon>Australaves</taxon>
        <taxon>Passeriformes</taxon>
        <taxon>Meliphagoidea</taxon>
        <taxon>Maluridae</taxon>
        <taxon>Malurus</taxon>
    </lineage>
</organism>